<keyword evidence="4" id="KW-0539">Nucleus</keyword>
<evidence type="ECO:0000256" key="3">
    <source>
        <dbReference type="ARBA" id="ARBA00023163"/>
    </source>
</evidence>
<dbReference type="AlphaFoldDB" id="A0A803LSI3"/>
<reference evidence="7" key="1">
    <citation type="journal article" date="2017" name="Nature">
        <title>The genome of Chenopodium quinoa.</title>
        <authorList>
            <person name="Jarvis D.E."/>
            <person name="Ho Y.S."/>
            <person name="Lightfoot D.J."/>
            <person name="Schmoeckel S.M."/>
            <person name="Li B."/>
            <person name="Borm T.J.A."/>
            <person name="Ohyanagi H."/>
            <person name="Mineta K."/>
            <person name="Michell C.T."/>
            <person name="Saber N."/>
            <person name="Kharbatia N.M."/>
            <person name="Rupper R.R."/>
            <person name="Sharp A.R."/>
            <person name="Dally N."/>
            <person name="Boughton B.A."/>
            <person name="Woo Y.H."/>
            <person name="Gao G."/>
            <person name="Schijlen E.G.W.M."/>
            <person name="Guo X."/>
            <person name="Momin A.A."/>
            <person name="Negrao S."/>
            <person name="Al-Babili S."/>
            <person name="Gehring C."/>
            <person name="Roessner U."/>
            <person name="Jung C."/>
            <person name="Murphy K."/>
            <person name="Arold S.T."/>
            <person name="Gojobori T."/>
            <person name="van der Linden C.G."/>
            <person name="van Loo E.N."/>
            <person name="Jellen E.N."/>
            <person name="Maughan P.J."/>
            <person name="Tester M."/>
        </authorList>
    </citation>
    <scope>NUCLEOTIDE SEQUENCE [LARGE SCALE GENOMIC DNA]</scope>
    <source>
        <strain evidence="7">cv. PI 614886</strain>
    </source>
</reference>
<feature type="domain" description="Myb-like" evidence="6">
    <location>
        <begin position="22"/>
        <end position="76"/>
    </location>
</feature>
<sequence length="92" mass="10613">MYSNSTSKNSSERPSARSSKQHQTRKDGEWTNEENKIFENSLAELGINCNDLFEQIALRIPGKTVEQIKKHFEALVNDIERIESGEFDHMID</sequence>
<dbReference type="SUPFAM" id="SSF46689">
    <property type="entry name" value="Homeodomain-like"/>
    <property type="match status" value="1"/>
</dbReference>
<keyword evidence="2" id="KW-0805">Transcription regulation</keyword>
<comment type="subcellular location">
    <subcellularLocation>
        <location evidence="1">Nucleus</location>
    </subcellularLocation>
</comment>
<dbReference type="GO" id="GO:0005634">
    <property type="term" value="C:nucleus"/>
    <property type="evidence" value="ECO:0007669"/>
    <property type="project" value="UniProtKB-SubCell"/>
</dbReference>
<dbReference type="Gene3D" id="1.10.10.60">
    <property type="entry name" value="Homeodomain-like"/>
    <property type="match status" value="1"/>
</dbReference>
<dbReference type="InterPro" id="IPR044636">
    <property type="entry name" value="RADIALIS-like"/>
</dbReference>
<proteinExistence type="predicted"/>
<organism evidence="7 8">
    <name type="scientific">Chenopodium quinoa</name>
    <name type="common">Quinoa</name>
    <dbReference type="NCBI Taxonomy" id="63459"/>
    <lineage>
        <taxon>Eukaryota</taxon>
        <taxon>Viridiplantae</taxon>
        <taxon>Streptophyta</taxon>
        <taxon>Embryophyta</taxon>
        <taxon>Tracheophyta</taxon>
        <taxon>Spermatophyta</taxon>
        <taxon>Magnoliopsida</taxon>
        <taxon>eudicotyledons</taxon>
        <taxon>Gunneridae</taxon>
        <taxon>Pentapetalae</taxon>
        <taxon>Caryophyllales</taxon>
        <taxon>Chenopodiaceae</taxon>
        <taxon>Chenopodioideae</taxon>
        <taxon>Atripliceae</taxon>
        <taxon>Chenopodium</taxon>
    </lineage>
</organism>
<dbReference type="Proteomes" id="UP000596660">
    <property type="component" value="Unplaced"/>
</dbReference>
<dbReference type="FunFam" id="1.10.10.60:FF:000154">
    <property type="entry name" value="Transcription factor SRM1"/>
    <property type="match status" value="1"/>
</dbReference>
<dbReference type="Pfam" id="PF00249">
    <property type="entry name" value="Myb_DNA-binding"/>
    <property type="match status" value="1"/>
</dbReference>
<dbReference type="PANTHER" id="PTHR43952:SF99">
    <property type="entry name" value="PROTEIN RADIALIS-LIKE 4 ISOFORM X1"/>
    <property type="match status" value="1"/>
</dbReference>
<feature type="compositionally biased region" description="Basic and acidic residues" evidence="5">
    <location>
        <begin position="24"/>
        <end position="34"/>
    </location>
</feature>
<dbReference type="InterPro" id="IPR001005">
    <property type="entry name" value="SANT/Myb"/>
</dbReference>
<dbReference type="PROSITE" id="PS50090">
    <property type="entry name" value="MYB_LIKE"/>
    <property type="match status" value="1"/>
</dbReference>
<evidence type="ECO:0000313" key="7">
    <source>
        <dbReference type="EnsemblPlants" id="AUR62018177-RA:cds"/>
    </source>
</evidence>
<evidence type="ECO:0000256" key="4">
    <source>
        <dbReference type="ARBA" id="ARBA00023242"/>
    </source>
</evidence>
<protein>
    <recommendedName>
        <fullName evidence="6">Myb-like domain-containing protein</fullName>
    </recommendedName>
</protein>
<keyword evidence="8" id="KW-1185">Reference proteome</keyword>
<dbReference type="EnsemblPlants" id="AUR62018177-RA">
    <property type="protein sequence ID" value="AUR62018177-RA:cds"/>
    <property type="gene ID" value="AUR62018177"/>
</dbReference>
<dbReference type="PANTHER" id="PTHR43952">
    <property type="entry name" value="MYB FAMILY TRANSCRIPTION FACTOR-RELATED"/>
    <property type="match status" value="1"/>
</dbReference>
<evidence type="ECO:0000256" key="1">
    <source>
        <dbReference type="ARBA" id="ARBA00004123"/>
    </source>
</evidence>
<dbReference type="Gramene" id="AUR62018177-RA">
    <property type="protein sequence ID" value="AUR62018177-RA:cds"/>
    <property type="gene ID" value="AUR62018177"/>
</dbReference>
<reference evidence="7" key="2">
    <citation type="submission" date="2021-03" db="UniProtKB">
        <authorList>
            <consortium name="EnsemblPlants"/>
        </authorList>
    </citation>
    <scope>IDENTIFICATION</scope>
</reference>
<dbReference type="InterPro" id="IPR009057">
    <property type="entry name" value="Homeodomain-like_sf"/>
</dbReference>
<evidence type="ECO:0000256" key="5">
    <source>
        <dbReference type="SAM" id="MobiDB-lite"/>
    </source>
</evidence>
<dbReference type="GO" id="GO:0003700">
    <property type="term" value="F:DNA-binding transcription factor activity"/>
    <property type="evidence" value="ECO:0007669"/>
    <property type="project" value="InterPro"/>
</dbReference>
<dbReference type="CDD" id="cd00167">
    <property type="entry name" value="SANT"/>
    <property type="match status" value="1"/>
</dbReference>
<name>A0A803LSI3_CHEQI</name>
<evidence type="ECO:0000256" key="2">
    <source>
        <dbReference type="ARBA" id="ARBA00023015"/>
    </source>
</evidence>
<evidence type="ECO:0000259" key="6">
    <source>
        <dbReference type="PROSITE" id="PS50090"/>
    </source>
</evidence>
<evidence type="ECO:0000313" key="8">
    <source>
        <dbReference type="Proteomes" id="UP000596660"/>
    </source>
</evidence>
<accession>A0A803LSI3</accession>
<feature type="region of interest" description="Disordered" evidence="5">
    <location>
        <begin position="1"/>
        <end position="34"/>
    </location>
</feature>
<dbReference type="SMART" id="SM00717">
    <property type="entry name" value="SANT"/>
    <property type="match status" value="1"/>
</dbReference>
<keyword evidence="3" id="KW-0804">Transcription</keyword>